<feature type="region of interest" description="Disordered" evidence="1">
    <location>
        <begin position="1"/>
        <end position="20"/>
    </location>
</feature>
<accession>A0A927FTS1</accession>
<feature type="compositionally biased region" description="Basic and acidic residues" evidence="1">
    <location>
        <begin position="65"/>
        <end position="79"/>
    </location>
</feature>
<evidence type="ECO:0000256" key="1">
    <source>
        <dbReference type="SAM" id="MobiDB-lite"/>
    </source>
</evidence>
<dbReference type="Proteomes" id="UP000654108">
    <property type="component" value="Unassembled WGS sequence"/>
</dbReference>
<dbReference type="EMBL" id="JACYFU010000002">
    <property type="protein sequence ID" value="MBD8065217.1"/>
    <property type="molecule type" value="Genomic_DNA"/>
</dbReference>
<proteinExistence type="predicted"/>
<dbReference type="RefSeq" id="WP_191773959.1">
    <property type="nucleotide sequence ID" value="NZ_JACYFU010000002.1"/>
</dbReference>
<protein>
    <submittedName>
        <fullName evidence="2">Uncharacterized protein</fullName>
    </submittedName>
</protein>
<reference evidence="2" key="1">
    <citation type="submission" date="2020-09" db="EMBL/GenBank/DDBJ databases">
        <title>Genome seq and assembly of Devosia sp.</title>
        <authorList>
            <person name="Chhetri G."/>
        </authorList>
    </citation>
    <scope>NUCLEOTIDE SEQUENCE</scope>
    <source>
        <strain evidence="2">PTR5</strain>
    </source>
</reference>
<organism evidence="2 3">
    <name type="scientific">Devosia oryzisoli</name>
    <dbReference type="NCBI Taxonomy" id="2774138"/>
    <lineage>
        <taxon>Bacteria</taxon>
        <taxon>Pseudomonadati</taxon>
        <taxon>Pseudomonadota</taxon>
        <taxon>Alphaproteobacteria</taxon>
        <taxon>Hyphomicrobiales</taxon>
        <taxon>Devosiaceae</taxon>
        <taxon>Devosia</taxon>
    </lineage>
</organism>
<sequence>MSILSIRPKAFRSRNPGRDAETDAVRAETIRNAIIMALSDVRRERDGLVQRMEMHHARAASILDHSGDYGSRTREDETAIRSSESGAVNARRRLSELDAQIEKFGRLLAELDGTTAEVRGLTGA</sequence>
<dbReference type="AlphaFoldDB" id="A0A927FTS1"/>
<name>A0A927FTS1_9HYPH</name>
<gene>
    <name evidence="2" type="ORF">IC608_07010</name>
</gene>
<feature type="region of interest" description="Disordered" evidence="1">
    <location>
        <begin position="63"/>
        <end position="86"/>
    </location>
</feature>
<evidence type="ECO:0000313" key="2">
    <source>
        <dbReference type="EMBL" id="MBD8065217.1"/>
    </source>
</evidence>
<keyword evidence="3" id="KW-1185">Reference proteome</keyword>
<evidence type="ECO:0000313" key="3">
    <source>
        <dbReference type="Proteomes" id="UP000654108"/>
    </source>
</evidence>
<comment type="caution">
    <text evidence="2">The sequence shown here is derived from an EMBL/GenBank/DDBJ whole genome shotgun (WGS) entry which is preliminary data.</text>
</comment>